<feature type="domain" description="PP1-binding" evidence="8">
    <location>
        <begin position="238"/>
        <end position="296"/>
    </location>
</feature>
<feature type="non-terminal residue" evidence="9">
    <location>
        <position position="1"/>
    </location>
</feature>
<dbReference type="STRING" id="56216.A0A1A6HBA7"/>
<keyword evidence="6" id="KW-0131">Cell cycle</keyword>
<dbReference type="GO" id="GO:0005694">
    <property type="term" value="C:chromosome"/>
    <property type="evidence" value="ECO:0007669"/>
    <property type="project" value="TreeGrafter"/>
</dbReference>
<evidence type="ECO:0000256" key="3">
    <source>
        <dbReference type="ARBA" id="ARBA00022553"/>
    </source>
</evidence>
<evidence type="ECO:0000256" key="1">
    <source>
        <dbReference type="ARBA" id="ARBA00004123"/>
    </source>
</evidence>
<protein>
    <recommendedName>
        <fullName evidence="8">PP1-binding domain-containing protein</fullName>
    </recommendedName>
</protein>
<dbReference type="GO" id="GO:0005634">
    <property type="term" value="C:nucleus"/>
    <property type="evidence" value="ECO:0007669"/>
    <property type="project" value="UniProtKB-SubCell"/>
</dbReference>
<keyword evidence="5" id="KW-0539">Nucleus</keyword>
<keyword evidence="2" id="KW-1017">Isopeptide bond</keyword>
<reference evidence="9 10" key="1">
    <citation type="submission" date="2016-06" db="EMBL/GenBank/DDBJ databases">
        <title>The Draft Genome Sequence and Annotation of the Desert Woodrat Neotoma lepida.</title>
        <authorList>
            <person name="Campbell M."/>
            <person name="Oakeson K.F."/>
            <person name="Yandell M."/>
            <person name="Halpert J.R."/>
            <person name="Dearing D."/>
        </authorList>
    </citation>
    <scope>NUCLEOTIDE SEQUENCE [LARGE SCALE GENOMIC DNA]</scope>
    <source>
        <strain evidence="9">417</strain>
        <tissue evidence="9">Liver</tissue>
    </source>
</reference>
<keyword evidence="10" id="KW-1185">Reference proteome</keyword>
<feature type="region of interest" description="Disordered" evidence="7">
    <location>
        <begin position="23"/>
        <end position="88"/>
    </location>
</feature>
<dbReference type="InterPro" id="IPR029334">
    <property type="entry name" value="PP1-bd"/>
</dbReference>
<sequence>GSPGLYRHASALRERMAAFRSAFHPVQETEKMAGGPAASKADGESKTSDLTKKEGLVEYQQSGFPVNSSSKRRRTSSQSSSDDLLSRAKGKVVRVQVLAKQAHAVGTSTDLAEPECVLAPLPELREASHGLGVADCVERTRSVVAVPLDAPAAQMSSDTAPAIRSPVTPVCKSSCPPSETFALRSVLKKTGKLFAENVKEYNLCDDGAHLIPDPSKYCKEQRAGRENCKSPGFQNLRKRKRVTFGEDLSPEVFDESLPANTPLCKGGTPVCRRNINAASPLQSPVHEQFLQPNFDDKEENL</sequence>
<evidence type="ECO:0000256" key="7">
    <source>
        <dbReference type="SAM" id="MobiDB-lite"/>
    </source>
</evidence>
<organism evidence="9 10">
    <name type="scientific">Neotoma lepida</name>
    <name type="common">Desert woodrat</name>
    <dbReference type="NCBI Taxonomy" id="56216"/>
    <lineage>
        <taxon>Eukaryota</taxon>
        <taxon>Metazoa</taxon>
        <taxon>Chordata</taxon>
        <taxon>Craniata</taxon>
        <taxon>Vertebrata</taxon>
        <taxon>Euteleostomi</taxon>
        <taxon>Mammalia</taxon>
        <taxon>Eutheria</taxon>
        <taxon>Euarchontoglires</taxon>
        <taxon>Glires</taxon>
        <taxon>Rodentia</taxon>
        <taxon>Myomorpha</taxon>
        <taxon>Muroidea</taxon>
        <taxon>Cricetidae</taxon>
        <taxon>Neotominae</taxon>
        <taxon>Neotoma</taxon>
    </lineage>
</organism>
<dbReference type="Proteomes" id="UP000092124">
    <property type="component" value="Unassembled WGS sequence"/>
</dbReference>
<evidence type="ECO:0000259" key="8">
    <source>
        <dbReference type="Pfam" id="PF15276"/>
    </source>
</evidence>
<evidence type="ECO:0000313" key="10">
    <source>
        <dbReference type="Proteomes" id="UP000092124"/>
    </source>
</evidence>
<keyword evidence="3" id="KW-0597">Phosphoprotein</keyword>
<dbReference type="EMBL" id="LZPO01036462">
    <property type="protein sequence ID" value="OBS75571.1"/>
    <property type="molecule type" value="Genomic_DNA"/>
</dbReference>
<dbReference type="GO" id="GO:0007088">
    <property type="term" value="P:regulation of mitotic nuclear division"/>
    <property type="evidence" value="ECO:0007669"/>
    <property type="project" value="TreeGrafter"/>
</dbReference>
<dbReference type="Pfam" id="PF15276">
    <property type="entry name" value="PP1_bind"/>
    <property type="match status" value="1"/>
</dbReference>
<dbReference type="GO" id="GO:0051983">
    <property type="term" value="P:regulation of chromosome segregation"/>
    <property type="evidence" value="ECO:0007669"/>
    <property type="project" value="TreeGrafter"/>
</dbReference>
<dbReference type="PANTHER" id="PTHR21603">
    <property type="entry name" value="ANTIGEN KI-67-LIKE PROTEIN"/>
    <property type="match status" value="1"/>
</dbReference>
<comment type="subcellular location">
    <subcellularLocation>
        <location evidence="1">Nucleus</location>
    </subcellularLocation>
</comment>
<evidence type="ECO:0000256" key="6">
    <source>
        <dbReference type="ARBA" id="ARBA00023306"/>
    </source>
</evidence>
<accession>A0A1A6HBA7</accession>
<comment type="caution">
    <text evidence="9">The sequence shown here is derived from an EMBL/GenBank/DDBJ whole genome shotgun (WGS) entry which is preliminary data.</text>
</comment>
<evidence type="ECO:0000313" key="9">
    <source>
        <dbReference type="EMBL" id="OBS75571.1"/>
    </source>
</evidence>
<dbReference type="AlphaFoldDB" id="A0A1A6HBA7"/>
<evidence type="ECO:0000256" key="5">
    <source>
        <dbReference type="ARBA" id="ARBA00023242"/>
    </source>
</evidence>
<proteinExistence type="predicted"/>
<feature type="compositionally biased region" description="Basic and acidic residues" evidence="7">
    <location>
        <begin position="41"/>
        <end position="56"/>
    </location>
</feature>
<feature type="non-terminal residue" evidence="9">
    <location>
        <position position="301"/>
    </location>
</feature>
<gene>
    <name evidence="9" type="ORF">A6R68_17977</name>
</gene>
<evidence type="ECO:0000256" key="4">
    <source>
        <dbReference type="ARBA" id="ARBA00022843"/>
    </source>
</evidence>
<name>A0A1A6HBA7_NEOLE</name>
<dbReference type="OrthoDB" id="9947694at2759"/>
<dbReference type="PANTHER" id="PTHR21603:SF16">
    <property type="entry name" value="CELL DIVISION CYCLE-ASSOCIATED PROTEIN 2"/>
    <property type="match status" value="1"/>
</dbReference>
<evidence type="ECO:0000256" key="2">
    <source>
        <dbReference type="ARBA" id="ARBA00022499"/>
    </source>
</evidence>
<keyword evidence="4" id="KW-0832">Ubl conjugation</keyword>